<dbReference type="GO" id="GO:0008168">
    <property type="term" value="F:methyltransferase activity"/>
    <property type="evidence" value="ECO:0007669"/>
    <property type="project" value="UniProtKB-KW"/>
</dbReference>
<dbReference type="EMBL" id="DVOO01000011">
    <property type="protein sequence ID" value="HIV25006.1"/>
    <property type="molecule type" value="Genomic_DNA"/>
</dbReference>
<dbReference type="PANTHER" id="PTHR35276:SF1">
    <property type="entry name" value="TRNA (MNM(5)S(2)U34)-METHYLTRANSFERASE, CHLOROPLASTIC"/>
    <property type="match status" value="1"/>
</dbReference>
<dbReference type="AlphaFoldDB" id="A0A9D1P1Y7"/>
<name>A0A9D1P1Y7_9FIRM</name>
<dbReference type="Proteomes" id="UP000824169">
    <property type="component" value="Unassembled WGS sequence"/>
</dbReference>
<proteinExistence type="predicted"/>
<keyword evidence="1" id="KW-0489">Methyltransferase</keyword>
<dbReference type="Pfam" id="PF06962">
    <property type="entry name" value="rRNA_methylase"/>
    <property type="match status" value="1"/>
</dbReference>
<sequence length="199" mass="22150">MKNIQATEWCRHFIREQVKPGDLCIDATAGNGHDTELLCRLAGAEGRVLAFDIQETALKKTEQRLREAGLHAGARLILDSHVHMDKYAEKETVSCIVFNFGYLPGGDHGLATRPETSLAAVKTGLALLKTGGLMSLCIYSGGDTGYGERDVLLPFLRELDEREYLVIRCEYMNRRKDPPLPVLVVKLRRHPCTEASTLL</sequence>
<organism evidence="1 2">
    <name type="scientific">Candidatus Scatomonas pullistercoris</name>
    <dbReference type="NCBI Taxonomy" id="2840920"/>
    <lineage>
        <taxon>Bacteria</taxon>
        <taxon>Bacillati</taxon>
        <taxon>Bacillota</taxon>
        <taxon>Clostridia</taxon>
        <taxon>Lachnospirales</taxon>
        <taxon>Lachnospiraceae</taxon>
        <taxon>Lachnospiraceae incertae sedis</taxon>
        <taxon>Candidatus Scatomonas</taxon>
    </lineage>
</organism>
<evidence type="ECO:0000313" key="2">
    <source>
        <dbReference type="Proteomes" id="UP000824169"/>
    </source>
</evidence>
<keyword evidence="1" id="KW-0808">Transferase</keyword>
<accession>A0A9D1P1Y7</accession>
<dbReference type="InterPro" id="IPR010719">
    <property type="entry name" value="MnmM_MeTrfase"/>
</dbReference>
<reference evidence="1" key="2">
    <citation type="journal article" date="2021" name="PeerJ">
        <title>Extensive microbial diversity within the chicken gut microbiome revealed by metagenomics and culture.</title>
        <authorList>
            <person name="Gilroy R."/>
            <person name="Ravi A."/>
            <person name="Getino M."/>
            <person name="Pursley I."/>
            <person name="Horton D.L."/>
            <person name="Alikhan N.F."/>
            <person name="Baker D."/>
            <person name="Gharbi K."/>
            <person name="Hall N."/>
            <person name="Watson M."/>
            <person name="Adriaenssens E.M."/>
            <person name="Foster-Nyarko E."/>
            <person name="Jarju S."/>
            <person name="Secka A."/>
            <person name="Antonio M."/>
            <person name="Oren A."/>
            <person name="Chaudhuri R.R."/>
            <person name="La Ragione R."/>
            <person name="Hildebrand F."/>
            <person name="Pallen M.J."/>
        </authorList>
    </citation>
    <scope>NUCLEOTIDE SEQUENCE</scope>
    <source>
        <strain evidence="1">CHK188-20938</strain>
    </source>
</reference>
<dbReference type="GO" id="GO:0032259">
    <property type="term" value="P:methylation"/>
    <property type="evidence" value="ECO:0007669"/>
    <property type="project" value="UniProtKB-KW"/>
</dbReference>
<evidence type="ECO:0000313" key="1">
    <source>
        <dbReference type="EMBL" id="HIV25006.1"/>
    </source>
</evidence>
<dbReference type="InterPro" id="IPR029063">
    <property type="entry name" value="SAM-dependent_MTases_sf"/>
</dbReference>
<gene>
    <name evidence="1" type="ORF">IAB71_04335</name>
</gene>
<comment type="caution">
    <text evidence="1">The sequence shown here is derived from an EMBL/GenBank/DDBJ whole genome shotgun (WGS) entry which is preliminary data.</text>
</comment>
<dbReference type="SUPFAM" id="SSF53335">
    <property type="entry name" value="S-adenosyl-L-methionine-dependent methyltransferases"/>
    <property type="match status" value="1"/>
</dbReference>
<dbReference type="Gene3D" id="3.40.50.150">
    <property type="entry name" value="Vaccinia Virus protein VP39"/>
    <property type="match status" value="1"/>
</dbReference>
<protein>
    <submittedName>
        <fullName evidence="1">Class I SAM-dependent methyltransferase</fullName>
    </submittedName>
</protein>
<dbReference type="PANTHER" id="PTHR35276">
    <property type="entry name" value="S-ADENOSYL-L-METHIONINE-DEPENDENT METHYLTRANSFERASES SUPERFAMILY PROTEIN"/>
    <property type="match status" value="1"/>
</dbReference>
<reference evidence="1" key="1">
    <citation type="submission" date="2020-10" db="EMBL/GenBank/DDBJ databases">
        <authorList>
            <person name="Gilroy R."/>
        </authorList>
    </citation>
    <scope>NUCLEOTIDE SEQUENCE</scope>
    <source>
        <strain evidence="1">CHK188-20938</strain>
    </source>
</reference>